<dbReference type="EMBL" id="JZRB01000062">
    <property type="protein sequence ID" value="KJV26001.1"/>
    <property type="molecule type" value="Genomic_DNA"/>
</dbReference>
<dbReference type="OrthoDB" id="5801455at2"/>
<name>A0A0F3K490_9GAMM</name>
<reference evidence="2 3" key="1">
    <citation type="submission" date="2015-03" db="EMBL/GenBank/DDBJ databases">
        <title>Draft genome sequence of Luteibacter yeojuensis strain SU11.</title>
        <authorList>
            <person name="Sulaiman J."/>
            <person name="Priya K."/>
            <person name="Chan K.-G."/>
        </authorList>
    </citation>
    <scope>NUCLEOTIDE SEQUENCE [LARGE SCALE GENOMIC DNA]</scope>
    <source>
        <strain evidence="2 3">SU11</strain>
    </source>
</reference>
<accession>A0A0F3K490</accession>
<keyword evidence="3" id="KW-1185">Reference proteome</keyword>
<dbReference type="Gene3D" id="3.10.450.50">
    <property type="match status" value="1"/>
</dbReference>
<evidence type="ECO:0008006" key="4">
    <source>
        <dbReference type="Google" id="ProtNLM"/>
    </source>
</evidence>
<dbReference type="PROSITE" id="PS51257">
    <property type="entry name" value="PROKAR_LIPOPROTEIN"/>
    <property type="match status" value="1"/>
</dbReference>
<evidence type="ECO:0000256" key="1">
    <source>
        <dbReference type="SAM" id="SignalP"/>
    </source>
</evidence>
<evidence type="ECO:0000313" key="2">
    <source>
        <dbReference type="EMBL" id="KJV26001.1"/>
    </source>
</evidence>
<organism evidence="2 3">
    <name type="scientific">Luteibacter yeojuensis</name>
    <dbReference type="NCBI Taxonomy" id="345309"/>
    <lineage>
        <taxon>Bacteria</taxon>
        <taxon>Pseudomonadati</taxon>
        <taxon>Pseudomonadota</taxon>
        <taxon>Gammaproteobacteria</taxon>
        <taxon>Lysobacterales</taxon>
        <taxon>Rhodanobacteraceae</taxon>
        <taxon>Luteibacter</taxon>
    </lineage>
</organism>
<dbReference type="PATRIC" id="fig|345309.4.peg.3709"/>
<dbReference type="Proteomes" id="UP000033651">
    <property type="component" value="Unassembled WGS sequence"/>
</dbReference>
<evidence type="ECO:0000313" key="3">
    <source>
        <dbReference type="Proteomes" id="UP000033651"/>
    </source>
</evidence>
<gene>
    <name evidence="2" type="ORF">VI08_19230</name>
</gene>
<proteinExistence type="predicted"/>
<dbReference type="RefSeq" id="WP_045831261.1">
    <property type="nucleotide sequence ID" value="NZ_JZRB01000062.1"/>
</dbReference>
<protein>
    <recommendedName>
        <fullName evidence="4">Nuclear transport factor 2 family protein</fullName>
    </recommendedName>
</protein>
<feature type="chain" id="PRO_5002462789" description="Nuclear transport factor 2 family protein" evidence="1">
    <location>
        <begin position="25"/>
        <end position="145"/>
    </location>
</feature>
<feature type="signal peptide" evidence="1">
    <location>
        <begin position="1"/>
        <end position="24"/>
    </location>
</feature>
<dbReference type="AlphaFoldDB" id="A0A0F3K490"/>
<keyword evidence="1" id="KW-0732">Signal</keyword>
<comment type="caution">
    <text evidence="2">The sequence shown here is derived from an EMBL/GenBank/DDBJ whole genome shotgun (WGS) entry which is preliminary data.</text>
</comment>
<sequence>MQRNRVLATLLLIALAGLVACRHAPDDEQVRKAIAAAATGAEEGSGGEATAALTDDFDGNGGDLHKQDLANLVRAFSLRGQKVHVLLGPVSVEPRGDRQVATFTVTLTAGAGVLPENAGAYQVETGWRKDGNAWRCFTATWKRAL</sequence>